<keyword evidence="1 4" id="KW-0808">Transferase</keyword>
<dbReference type="CDD" id="cd04301">
    <property type="entry name" value="NAT_SF"/>
    <property type="match status" value="1"/>
</dbReference>
<feature type="domain" description="N-acetyltransferase" evidence="3">
    <location>
        <begin position="3"/>
        <end position="153"/>
    </location>
</feature>
<evidence type="ECO:0000313" key="4">
    <source>
        <dbReference type="EMBL" id="KWX11778.1"/>
    </source>
</evidence>
<protein>
    <submittedName>
        <fullName evidence="4">Putative N-terminal acetyltransferase complex ARD1 subunit</fullName>
    </submittedName>
</protein>
<evidence type="ECO:0000259" key="3">
    <source>
        <dbReference type="PROSITE" id="PS51186"/>
    </source>
</evidence>
<dbReference type="VEuPathDB" id="GiardiaDB:QR46_4240"/>
<dbReference type="PANTHER" id="PTHR45910:SF1">
    <property type="entry name" value="N-ALPHA-ACETYLTRANSFERASE 20"/>
    <property type="match status" value="1"/>
</dbReference>
<dbReference type="EMBL" id="JXTI01000156">
    <property type="protein sequence ID" value="KWX11778.1"/>
    <property type="molecule type" value="Genomic_DNA"/>
</dbReference>
<dbReference type="InterPro" id="IPR051646">
    <property type="entry name" value="NatB_acetyltransferase_subunit"/>
</dbReference>
<evidence type="ECO:0000313" key="5">
    <source>
        <dbReference type="Proteomes" id="UP000070089"/>
    </source>
</evidence>
<evidence type="ECO:0000256" key="1">
    <source>
        <dbReference type="ARBA" id="ARBA00022679"/>
    </source>
</evidence>
<dbReference type="InterPro" id="IPR000182">
    <property type="entry name" value="GNAT_dom"/>
</dbReference>
<dbReference type="Gene3D" id="3.40.630.30">
    <property type="match status" value="1"/>
</dbReference>
<comment type="caution">
    <text evidence="4">The sequence shown here is derived from an EMBL/GenBank/DDBJ whole genome shotgun (WGS) entry which is preliminary data.</text>
</comment>
<dbReference type="OrthoDB" id="10264728at2759"/>
<dbReference type="PANTHER" id="PTHR45910">
    <property type="entry name" value="N-ALPHA-ACETYLTRANSFERASE 20"/>
    <property type="match status" value="1"/>
</dbReference>
<keyword evidence="2" id="KW-0012">Acyltransferase</keyword>
<dbReference type="AlphaFoldDB" id="A0A132NP34"/>
<organism evidence="4 5">
    <name type="scientific">Giardia duodenalis assemblage B</name>
    <dbReference type="NCBI Taxonomy" id="1394984"/>
    <lineage>
        <taxon>Eukaryota</taxon>
        <taxon>Metamonada</taxon>
        <taxon>Diplomonadida</taxon>
        <taxon>Hexamitidae</taxon>
        <taxon>Giardiinae</taxon>
        <taxon>Giardia</taxon>
    </lineage>
</organism>
<sequence>MVSFHRRMNADDLFSITHIQNDPFTVTFNPRFYNTYLSRFAEQCYVYSSATGGSKGYMIAKDEGYAEKGEYHVHISAVTVAPEYRRQGVSRSLIDRLENDIGRAFNCTFCDLFVKATNSTAISVYQNLNYVVYRTIKKYYDKEDGLDMRHSLFADPTCASERTPKGQAVINKWVDYPL</sequence>
<proteinExistence type="predicted"/>
<dbReference type="PROSITE" id="PS51186">
    <property type="entry name" value="GNAT"/>
    <property type="match status" value="1"/>
</dbReference>
<dbReference type="Proteomes" id="UP000070089">
    <property type="component" value="Unassembled WGS sequence"/>
</dbReference>
<reference evidence="4 5" key="1">
    <citation type="journal article" date="2015" name="Mol. Biochem. Parasitol.">
        <title>Identification of polymorphic genes for use in assemblage B genotyping assays through comparative genomics of multiple assemblage B Giardia duodenalis isolates.</title>
        <authorList>
            <person name="Wielinga C."/>
            <person name="Thompson R.C."/>
            <person name="Monis P."/>
            <person name="Ryan U."/>
        </authorList>
    </citation>
    <scope>NUCLEOTIDE SEQUENCE [LARGE SCALE GENOMIC DNA]</scope>
    <source>
        <strain evidence="4 5">BAH15c1</strain>
    </source>
</reference>
<accession>A0A132NP34</accession>
<evidence type="ECO:0000256" key="2">
    <source>
        <dbReference type="ARBA" id="ARBA00023315"/>
    </source>
</evidence>
<dbReference type="GO" id="GO:0031416">
    <property type="term" value="C:NatB complex"/>
    <property type="evidence" value="ECO:0007669"/>
    <property type="project" value="TreeGrafter"/>
</dbReference>
<dbReference type="FunFam" id="3.40.630.30:FF:000270">
    <property type="entry name" value="N-terminal acetyltransferase complex ARD1 subunit, putative"/>
    <property type="match status" value="1"/>
</dbReference>
<dbReference type="GO" id="GO:0004596">
    <property type="term" value="F:protein-N-terminal amino-acid acetyltransferase activity"/>
    <property type="evidence" value="ECO:0007669"/>
    <property type="project" value="TreeGrafter"/>
</dbReference>
<dbReference type="SUPFAM" id="SSF55729">
    <property type="entry name" value="Acyl-CoA N-acyltransferases (Nat)"/>
    <property type="match status" value="1"/>
</dbReference>
<name>A0A132NP34_GIAIN</name>
<dbReference type="Pfam" id="PF00583">
    <property type="entry name" value="Acetyltransf_1"/>
    <property type="match status" value="1"/>
</dbReference>
<gene>
    <name evidence="4" type="ORF">QR46_4240</name>
</gene>
<dbReference type="InterPro" id="IPR016181">
    <property type="entry name" value="Acyl_CoA_acyltransferase"/>
</dbReference>